<dbReference type="RefSeq" id="WP_146395527.1">
    <property type="nucleotide sequence ID" value="NZ_SJPJ01000001.1"/>
</dbReference>
<dbReference type="AlphaFoldDB" id="A0A5C5YZH2"/>
<comment type="caution">
    <text evidence="1">The sequence shown here is derived from an EMBL/GenBank/DDBJ whole genome shotgun (WGS) entry which is preliminary data.</text>
</comment>
<accession>A0A5C5YZH2</accession>
<evidence type="ECO:0000313" key="1">
    <source>
        <dbReference type="EMBL" id="TWT80475.1"/>
    </source>
</evidence>
<evidence type="ECO:0008006" key="3">
    <source>
        <dbReference type="Google" id="ProtNLM"/>
    </source>
</evidence>
<gene>
    <name evidence="1" type="ORF">CA13_18940</name>
</gene>
<proteinExistence type="predicted"/>
<evidence type="ECO:0000313" key="2">
    <source>
        <dbReference type="Proteomes" id="UP000315010"/>
    </source>
</evidence>
<keyword evidence="2" id="KW-1185">Reference proteome</keyword>
<dbReference type="EMBL" id="SJPJ01000001">
    <property type="protein sequence ID" value="TWT80475.1"/>
    <property type="molecule type" value="Genomic_DNA"/>
</dbReference>
<sequence length="182" mass="20034">MKPEEAAFRVMYQAIKTISECGELVIVGGWVPDLHYPKQGHTGSIDVDMVLDPDSFPPEVNLHDHLLQSGYTKSKKPTPTQYLYSVPGLDKDVAVDLLTTPQHRGIKTPSIEIGGLNIESLPGLDLALKFSTTFTYTELVAVSANCLRCLCSIGPQGYMPKSSIAHFLVRSSMKRLGANRFR</sequence>
<dbReference type="Proteomes" id="UP000315010">
    <property type="component" value="Unassembled WGS sequence"/>
</dbReference>
<protein>
    <recommendedName>
        <fullName evidence="3">Nucleotidyltransferase family protein</fullName>
    </recommendedName>
</protein>
<dbReference type="OrthoDB" id="268769at2"/>
<organism evidence="1 2">
    <name type="scientific">Novipirellula herctigrandis</name>
    <dbReference type="NCBI Taxonomy" id="2527986"/>
    <lineage>
        <taxon>Bacteria</taxon>
        <taxon>Pseudomonadati</taxon>
        <taxon>Planctomycetota</taxon>
        <taxon>Planctomycetia</taxon>
        <taxon>Pirellulales</taxon>
        <taxon>Pirellulaceae</taxon>
        <taxon>Novipirellula</taxon>
    </lineage>
</organism>
<name>A0A5C5YZH2_9BACT</name>
<reference evidence="1 2" key="1">
    <citation type="submission" date="2019-02" db="EMBL/GenBank/DDBJ databases">
        <title>Deep-cultivation of Planctomycetes and their phenomic and genomic characterization uncovers novel biology.</title>
        <authorList>
            <person name="Wiegand S."/>
            <person name="Jogler M."/>
            <person name="Boedeker C."/>
            <person name="Pinto D."/>
            <person name="Vollmers J."/>
            <person name="Rivas-Marin E."/>
            <person name="Kohn T."/>
            <person name="Peeters S.H."/>
            <person name="Heuer A."/>
            <person name="Rast P."/>
            <person name="Oberbeckmann S."/>
            <person name="Bunk B."/>
            <person name="Jeske O."/>
            <person name="Meyerdierks A."/>
            <person name="Storesund J.E."/>
            <person name="Kallscheuer N."/>
            <person name="Luecker S."/>
            <person name="Lage O.M."/>
            <person name="Pohl T."/>
            <person name="Merkel B.J."/>
            <person name="Hornburger P."/>
            <person name="Mueller R.-W."/>
            <person name="Bruemmer F."/>
            <person name="Labrenz M."/>
            <person name="Spormann A.M."/>
            <person name="Op Den Camp H."/>
            <person name="Overmann J."/>
            <person name="Amann R."/>
            <person name="Jetten M.S.M."/>
            <person name="Mascher T."/>
            <person name="Medema M.H."/>
            <person name="Devos D.P."/>
            <person name="Kaster A.-K."/>
            <person name="Ovreas L."/>
            <person name="Rohde M."/>
            <person name="Galperin M.Y."/>
            <person name="Jogler C."/>
        </authorList>
    </citation>
    <scope>NUCLEOTIDE SEQUENCE [LARGE SCALE GENOMIC DNA]</scope>
    <source>
        <strain evidence="1 2">CA13</strain>
    </source>
</reference>